<dbReference type="STRING" id="225345.CLCHR_05150"/>
<dbReference type="Proteomes" id="UP000191056">
    <property type="component" value="Unassembled WGS sequence"/>
</dbReference>
<dbReference type="RefSeq" id="WP_079438117.1">
    <property type="nucleotide sequence ID" value="NZ_MZGT01000005.1"/>
</dbReference>
<comment type="caution">
    <text evidence="1">The sequence shown here is derived from an EMBL/GenBank/DDBJ whole genome shotgun (WGS) entry which is preliminary data.</text>
</comment>
<protein>
    <submittedName>
        <fullName evidence="1">Uncharacterized protein</fullName>
    </submittedName>
</protein>
<dbReference type="AlphaFoldDB" id="A0A1V4J0Q4"/>
<gene>
    <name evidence="1" type="ORF">CLCHR_05150</name>
    <name evidence="2" type="ORF">D2A34_24845</name>
</gene>
<sequence length="91" mass="10123">MSKKVKTTITLSPHIKDFASKEASSLGLDFSAYITILIAEKMRGNIITPSIKSSTDDTASNISEEIAIDKKEHVVTIDSDQENEIDRLLQW</sequence>
<evidence type="ECO:0000313" key="2">
    <source>
        <dbReference type="EMBL" id="RII32150.1"/>
    </source>
</evidence>
<reference evidence="2 4" key="2">
    <citation type="submission" date="2018-08" db="EMBL/GenBank/DDBJ databases">
        <title>Genome of Clostridium chromiireducens C1, DSM12136.</title>
        <authorList>
            <person name="Xing M."/>
            <person name="Wei Y."/>
            <person name="Ang E.L."/>
            <person name="Zhao H."/>
            <person name="Zhang Y."/>
        </authorList>
    </citation>
    <scope>NUCLEOTIDE SEQUENCE [LARGE SCALE GENOMIC DNA]</scope>
    <source>
        <strain evidence="2 4">C1</strain>
    </source>
</reference>
<evidence type="ECO:0000313" key="1">
    <source>
        <dbReference type="EMBL" id="OPJ65739.1"/>
    </source>
</evidence>
<proteinExistence type="predicted"/>
<dbReference type="EMBL" id="MZGT01000005">
    <property type="protein sequence ID" value="OPJ65739.1"/>
    <property type="molecule type" value="Genomic_DNA"/>
</dbReference>
<dbReference type="Proteomes" id="UP000265930">
    <property type="component" value="Unassembled WGS sequence"/>
</dbReference>
<dbReference type="EMBL" id="QXDJ01000009">
    <property type="protein sequence ID" value="RII32150.1"/>
    <property type="molecule type" value="Genomic_DNA"/>
</dbReference>
<reference evidence="1 3" key="1">
    <citation type="submission" date="2017-03" db="EMBL/GenBank/DDBJ databases">
        <title>Genome sequence of Clostridium chromiireducens DSM 23318.</title>
        <authorList>
            <person name="Poehlein A."/>
            <person name="Daniel R."/>
        </authorList>
    </citation>
    <scope>NUCLEOTIDE SEQUENCE [LARGE SCALE GENOMIC DNA]</scope>
    <source>
        <strain evidence="1 3">DSM 23318</strain>
    </source>
</reference>
<dbReference type="OrthoDB" id="1912071at2"/>
<organism evidence="1 3">
    <name type="scientific">Clostridium chromiireducens</name>
    <dbReference type="NCBI Taxonomy" id="225345"/>
    <lineage>
        <taxon>Bacteria</taxon>
        <taxon>Bacillati</taxon>
        <taxon>Bacillota</taxon>
        <taxon>Clostridia</taxon>
        <taxon>Eubacteriales</taxon>
        <taxon>Clostridiaceae</taxon>
        <taxon>Clostridium</taxon>
    </lineage>
</organism>
<accession>A0A1V4J0Q4</accession>
<name>A0A1V4J0Q4_9CLOT</name>
<evidence type="ECO:0000313" key="3">
    <source>
        <dbReference type="Proteomes" id="UP000191056"/>
    </source>
</evidence>
<keyword evidence="3" id="KW-1185">Reference proteome</keyword>
<evidence type="ECO:0000313" key="4">
    <source>
        <dbReference type="Proteomes" id="UP000265930"/>
    </source>
</evidence>